<organism evidence="1 2">
    <name type="scientific">Polyplax serrata</name>
    <name type="common">Common mouse louse</name>
    <dbReference type="NCBI Taxonomy" id="468196"/>
    <lineage>
        <taxon>Eukaryota</taxon>
        <taxon>Metazoa</taxon>
        <taxon>Ecdysozoa</taxon>
        <taxon>Arthropoda</taxon>
        <taxon>Hexapoda</taxon>
        <taxon>Insecta</taxon>
        <taxon>Pterygota</taxon>
        <taxon>Neoptera</taxon>
        <taxon>Paraneoptera</taxon>
        <taxon>Psocodea</taxon>
        <taxon>Troctomorpha</taxon>
        <taxon>Phthiraptera</taxon>
        <taxon>Anoplura</taxon>
        <taxon>Polyplacidae</taxon>
        <taxon>Polyplax</taxon>
    </lineage>
</organism>
<sequence>MPCQPSSVNKDKNHPSLPKGVAIQSQITLATLILESIRVTSATLKMCMSCRGLHIDQKEATRVLELVATTRKLKLCQIYLNDNIAAQKEPQKRVKLSQRVVEKRGKLYGKGQANEKHPKGKQTRKYILMNELKLKWKKKPTRKEEEHKQAVNRSVVFKENKEVGKTHKRTLRDQHVAETLSKAKVHPRLQFCQKEGHKAGGKLTQGHFAVAAVIGLVASFQ</sequence>
<comment type="caution">
    <text evidence="1">The sequence shown here is derived from an EMBL/GenBank/DDBJ whole genome shotgun (WGS) entry which is preliminary data.</text>
</comment>
<gene>
    <name evidence="1" type="ORF">RUM43_003582</name>
</gene>
<protein>
    <submittedName>
        <fullName evidence="1">Uncharacterized protein</fullName>
    </submittedName>
</protein>
<accession>A0AAN8P0A4</accession>
<dbReference type="AlphaFoldDB" id="A0AAN8P0A4"/>
<proteinExistence type="predicted"/>
<evidence type="ECO:0000313" key="2">
    <source>
        <dbReference type="Proteomes" id="UP001372834"/>
    </source>
</evidence>
<evidence type="ECO:0000313" key="1">
    <source>
        <dbReference type="EMBL" id="KAK6629764.1"/>
    </source>
</evidence>
<reference evidence="1 2" key="1">
    <citation type="submission" date="2023-10" db="EMBL/GenBank/DDBJ databases">
        <title>Genomes of two closely related lineages of the louse Polyplax serrata with different host specificities.</title>
        <authorList>
            <person name="Martinu J."/>
            <person name="Tarabai H."/>
            <person name="Stefka J."/>
            <person name="Hypsa V."/>
        </authorList>
    </citation>
    <scope>NUCLEOTIDE SEQUENCE [LARGE SCALE GENOMIC DNA]</scope>
    <source>
        <strain evidence="1">HR10_N</strain>
    </source>
</reference>
<name>A0AAN8P0A4_POLSC</name>
<dbReference type="Proteomes" id="UP001372834">
    <property type="component" value="Unassembled WGS sequence"/>
</dbReference>
<dbReference type="EMBL" id="JAWJWE010000036">
    <property type="protein sequence ID" value="KAK6629764.1"/>
    <property type="molecule type" value="Genomic_DNA"/>
</dbReference>